<protein>
    <submittedName>
        <fullName evidence="1">Uncharacterized protein</fullName>
    </submittedName>
</protein>
<evidence type="ECO:0000313" key="2">
    <source>
        <dbReference type="Proteomes" id="UP000030161"/>
    </source>
</evidence>
<evidence type="ECO:0000313" key="1">
    <source>
        <dbReference type="EMBL" id="KGR17096.1"/>
    </source>
</evidence>
<dbReference type="Proteomes" id="UP000030161">
    <property type="component" value="Unassembled WGS sequence"/>
</dbReference>
<name>A0AB34PZC3_CANAX</name>
<dbReference type="EMBL" id="AJIX01000008">
    <property type="protein sequence ID" value="KGR17096.1"/>
    <property type="molecule type" value="Genomic_DNA"/>
</dbReference>
<accession>A0AB34PZC3</accession>
<sequence length="94" mass="10465">MVWTYIKSSLTQKNQYQCLSYLPNGLKLLNIDPAALVNTSLAKLFALPNLSHFVNAIALVIDNEVATIINKRYKNCNFKTAKTPNTTQATGCPY</sequence>
<reference evidence="1 2" key="1">
    <citation type="submission" date="2013-12" db="EMBL/GenBank/DDBJ databases">
        <title>The Genome Sequence of Candida albicans P78048.</title>
        <authorList>
            <consortium name="The Broad Institute Genome Sequencing Platform"/>
            <consortium name="The Broad Institute Genome Sequencing Center for Infectious Disease"/>
            <person name="Cuomo C."/>
            <person name="Bennett R."/>
            <person name="Hirakawa M."/>
            <person name="Noverr M."/>
            <person name="Mitchell A."/>
            <person name="Young S.K."/>
            <person name="Zeng Q."/>
            <person name="Gargeya S."/>
            <person name="Fitzgerald M."/>
            <person name="Abouelleil A."/>
            <person name="Alvarado L."/>
            <person name="Berlin A.M."/>
            <person name="Chapman S.B."/>
            <person name="Dewar J."/>
            <person name="Goldberg J."/>
            <person name="Griggs A."/>
            <person name="Gujja S."/>
            <person name="Hansen M."/>
            <person name="Howarth C."/>
            <person name="Imamovic A."/>
            <person name="Larimer J."/>
            <person name="McCowan C."/>
            <person name="Murphy C."/>
            <person name="Pearson M."/>
            <person name="Priest M."/>
            <person name="Roberts A."/>
            <person name="Saif S."/>
            <person name="Shea T."/>
            <person name="Sykes S."/>
            <person name="Wortman J."/>
            <person name="Nusbaum C."/>
            <person name="Birren B."/>
        </authorList>
    </citation>
    <scope>NUCLEOTIDE SEQUENCE [LARGE SCALE GENOMIC DNA]</scope>
    <source>
        <strain evidence="1 2">P78048</strain>
    </source>
</reference>
<dbReference type="AlphaFoldDB" id="A0AB34PZC3"/>
<organism evidence="1 2">
    <name type="scientific">Candida albicans P78048</name>
    <dbReference type="NCBI Taxonomy" id="1094989"/>
    <lineage>
        <taxon>Eukaryota</taxon>
        <taxon>Fungi</taxon>
        <taxon>Dikarya</taxon>
        <taxon>Ascomycota</taxon>
        <taxon>Saccharomycotina</taxon>
        <taxon>Pichiomycetes</taxon>
        <taxon>Debaryomycetaceae</taxon>
        <taxon>Candida/Lodderomyces clade</taxon>
        <taxon>Candida</taxon>
    </lineage>
</organism>
<comment type="caution">
    <text evidence="1">The sequence shown here is derived from an EMBL/GenBank/DDBJ whole genome shotgun (WGS) entry which is preliminary data.</text>
</comment>
<proteinExistence type="predicted"/>
<feature type="non-terminal residue" evidence="1">
    <location>
        <position position="94"/>
    </location>
</feature>
<gene>
    <name evidence="1" type="ORF">MG3_01006</name>
</gene>